<dbReference type="InterPro" id="IPR003399">
    <property type="entry name" value="Mce/MlaD"/>
</dbReference>
<dbReference type="AlphaFoldDB" id="A0A7I7TC48"/>
<evidence type="ECO:0000313" key="3">
    <source>
        <dbReference type="EMBL" id="BBY65726.1"/>
    </source>
</evidence>
<dbReference type="Proteomes" id="UP000467148">
    <property type="component" value="Chromosome"/>
</dbReference>
<reference evidence="3 4" key="1">
    <citation type="journal article" date="2019" name="Emerg. Microbes Infect.">
        <title>Comprehensive subspecies identification of 175 nontuberculous mycobacteria species based on 7547 genomic profiles.</title>
        <authorList>
            <person name="Matsumoto Y."/>
            <person name="Kinjo T."/>
            <person name="Motooka D."/>
            <person name="Nabeya D."/>
            <person name="Jung N."/>
            <person name="Uechi K."/>
            <person name="Horii T."/>
            <person name="Iida T."/>
            <person name="Fujita J."/>
            <person name="Nakamura S."/>
        </authorList>
    </citation>
    <scope>NUCLEOTIDE SEQUENCE [LARGE SCALE GENOMIC DNA]</scope>
    <source>
        <strain evidence="3 4">JCM 30396</strain>
    </source>
</reference>
<gene>
    <name evidence="3" type="ORF">MHEL_39690</name>
</gene>
<dbReference type="Pfam" id="PF02470">
    <property type="entry name" value="MlaD"/>
    <property type="match status" value="1"/>
</dbReference>
<sequence>MLLAGCATGLTSLPLPAPGKADHGISLTAEFSNALNLPAQAKVRLNGADIGQVESIRAQNFNALVTMRLRADVPLPIGTTAELRSATPLGDVFVAIRTNPNPAPGTPLLRDGDNLTSNSTSAAATIEQVLGSAALLVNGGTIRHLVSIVNGAGSAMGGRGEKLAELLQQSNTLIARLNSRSGEIDTALRSTSELTARISERQNTLNEVIAAAGPAMTVIGNNTSQLADLTDGVARITRQLNRFPSVQGTDSRSIIKDLNDLSALFNELVLDPTVDLNVLNRAIQSLVAVTGGAALSGSGVITQLAFGALPDMNYPGDPGFHGADGTDYHAMIASLRYEYNLLLSRVYGPEHRPR</sequence>
<dbReference type="GO" id="GO:0005576">
    <property type="term" value="C:extracellular region"/>
    <property type="evidence" value="ECO:0007669"/>
    <property type="project" value="TreeGrafter"/>
</dbReference>
<accession>A0A7I7TC48</accession>
<organism evidence="3 4">
    <name type="scientific">Mycolicibacterium helvum</name>
    <dbReference type="NCBI Taxonomy" id="1534349"/>
    <lineage>
        <taxon>Bacteria</taxon>
        <taxon>Bacillati</taxon>
        <taxon>Actinomycetota</taxon>
        <taxon>Actinomycetes</taxon>
        <taxon>Mycobacteriales</taxon>
        <taxon>Mycobacteriaceae</taxon>
        <taxon>Mycolicibacterium</taxon>
    </lineage>
</organism>
<dbReference type="EMBL" id="AP022596">
    <property type="protein sequence ID" value="BBY65726.1"/>
    <property type="molecule type" value="Genomic_DNA"/>
</dbReference>
<evidence type="ECO:0000313" key="4">
    <source>
        <dbReference type="Proteomes" id="UP000467148"/>
    </source>
</evidence>
<dbReference type="InterPro" id="IPR024516">
    <property type="entry name" value="Mce_C"/>
</dbReference>
<dbReference type="Pfam" id="PF11887">
    <property type="entry name" value="Mce4_CUP1"/>
    <property type="match status" value="1"/>
</dbReference>
<dbReference type="PANTHER" id="PTHR33371:SF15">
    <property type="entry name" value="LIPOPROTEIN LPRN"/>
    <property type="match status" value="1"/>
</dbReference>
<protein>
    <submittedName>
        <fullName evidence="3">Putative Mce family protein</fullName>
    </submittedName>
</protein>
<keyword evidence="4" id="KW-1185">Reference proteome</keyword>
<dbReference type="PANTHER" id="PTHR33371">
    <property type="entry name" value="INTERMEMBRANE PHOSPHOLIPID TRANSPORT SYSTEM BINDING PROTEIN MLAD-RELATED"/>
    <property type="match status" value="1"/>
</dbReference>
<proteinExistence type="predicted"/>
<evidence type="ECO:0000259" key="1">
    <source>
        <dbReference type="Pfam" id="PF02470"/>
    </source>
</evidence>
<feature type="domain" description="Mce/MlaD" evidence="1">
    <location>
        <begin position="24"/>
        <end position="97"/>
    </location>
</feature>
<feature type="domain" description="Mammalian cell entry C-terminal" evidence="2">
    <location>
        <begin position="109"/>
        <end position="294"/>
    </location>
</feature>
<name>A0A7I7TC48_9MYCO</name>
<dbReference type="InterPro" id="IPR052336">
    <property type="entry name" value="MlaD_Phospholipid_Transporter"/>
</dbReference>
<evidence type="ECO:0000259" key="2">
    <source>
        <dbReference type="Pfam" id="PF11887"/>
    </source>
</evidence>
<dbReference type="KEGG" id="mhev:MHEL_39690"/>